<dbReference type="CDD" id="cd00303">
    <property type="entry name" value="retropepsin_like"/>
    <property type="match status" value="1"/>
</dbReference>
<dbReference type="Pfam" id="PF13650">
    <property type="entry name" value="Asp_protease_2"/>
    <property type="match status" value="1"/>
</dbReference>
<dbReference type="GO" id="GO:0004190">
    <property type="term" value="F:aspartic-type endopeptidase activity"/>
    <property type="evidence" value="ECO:0007669"/>
    <property type="project" value="InterPro"/>
</dbReference>
<dbReference type="PANTHER" id="PTHR47331">
    <property type="entry name" value="PHD-TYPE DOMAIN-CONTAINING PROTEIN"/>
    <property type="match status" value="1"/>
</dbReference>
<dbReference type="InterPro" id="IPR021109">
    <property type="entry name" value="Peptidase_aspartic_dom_sf"/>
</dbReference>
<dbReference type="EMBL" id="HBUF01242552">
    <property type="protein sequence ID" value="CAG6677434.1"/>
    <property type="molecule type" value="Transcribed_RNA"/>
</dbReference>
<proteinExistence type="predicted"/>
<reference evidence="1" key="1">
    <citation type="submission" date="2021-05" db="EMBL/GenBank/DDBJ databases">
        <authorList>
            <person name="Alioto T."/>
            <person name="Alioto T."/>
            <person name="Gomez Garrido J."/>
        </authorList>
    </citation>
    <scope>NUCLEOTIDE SEQUENCE</scope>
</reference>
<dbReference type="Gene3D" id="2.40.70.10">
    <property type="entry name" value="Acid Proteases"/>
    <property type="match status" value="1"/>
</dbReference>
<sequence>MEQESITNLSTLRRSRGGFKSKLTKIYNQLTNTEQQNREKRDLTYIEYKLKEIDEYLAKAGRVHDKIEMLVTDTEFDMELEKYDEIKKLHQNIYLMLSREEISQINRTESQIQIRDSPQVKVRLPELNLPTFGGKVTEWLGFLDSFQCLVMNNSDLTDIQRFQYLKSCLTGSALAEIRNLPTTSDNFVIAWQLLTQRFQNNRAIVRNHIQDIVNVHFMSKNPSESLREMLTQLKTSVQALDALDYKTNALSEQMIIYIVESKLDDYLKEKWMECSDTQNPQTLKQLIKFLEKYCQILEIKTISNKATTIPCSPLASHETKPTCSRSSYSCVKSVICVICGENHSIYFCPVFQSLSNAERVQKVRQLNLCFNCLKGHTIKKCNSREHCKLCDKRHHSLLHKTNFRNESQTTSDDFDTRQTQIQNVLPTVVVHVKTSDGESIPVRALLDSGSEVNFISTSVFDRLGLDKKKSIQSFSGIGDQTSSADFTVQCLIHSRLSSYNTEAEFIILDKVTQTMPSSPLQWDPDLLTFSESLLADPYFYQPHSIDMLLGCEFLHVIKGRTDSQSPEFCWLESELGMIFSGRLERKPYHQVNSIANQYHSDGRRQWLKPRMGFKAGSVKKTPYQD</sequence>
<accession>A0A8D8T112</accession>
<dbReference type="InterPro" id="IPR001969">
    <property type="entry name" value="Aspartic_peptidase_AS"/>
</dbReference>
<dbReference type="AlphaFoldDB" id="A0A8D8T112"/>
<organism evidence="1">
    <name type="scientific">Cacopsylla melanoneura</name>
    <dbReference type="NCBI Taxonomy" id="428564"/>
    <lineage>
        <taxon>Eukaryota</taxon>
        <taxon>Metazoa</taxon>
        <taxon>Ecdysozoa</taxon>
        <taxon>Arthropoda</taxon>
        <taxon>Hexapoda</taxon>
        <taxon>Insecta</taxon>
        <taxon>Pterygota</taxon>
        <taxon>Neoptera</taxon>
        <taxon>Paraneoptera</taxon>
        <taxon>Hemiptera</taxon>
        <taxon>Sternorrhyncha</taxon>
        <taxon>Psylloidea</taxon>
        <taxon>Psyllidae</taxon>
        <taxon>Psyllinae</taxon>
        <taxon>Cacopsylla</taxon>
    </lineage>
</organism>
<dbReference type="PANTHER" id="PTHR47331:SF1">
    <property type="entry name" value="GAG-LIKE PROTEIN"/>
    <property type="match status" value="1"/>
</dbReference>
<evidence type="ECO:0008006" key="2">
    <source>
        <dbReference type="Google" id="ProtNLM"/>
    </source>
</evidence>
<protein>
    <recommendedName>
        <fullName evidence="2">Peptidase aspartic putative domain-containing protein</fullName>
    </recommendedName>
</protein>
<dbReference type="PROSITE" id="PS00141">
    <property type="entry name" value="ASP_PROTEASE"/>
    <property type="match status" value="1"/>
</dbReference>
<dbReference type="SUPFAM" id="SSF50630">
    <property type="entry name" value="Acid proteases"/>
    <property type="match status" value="1"/>
</dbReference>
<name>A0A8D8T112_9HEMI</name>
<dbReference type="GO" id="GO:0006508">
    <property type="term" value="P:proteolysis"/>
    <property type="evidence" value="ECO:0007669"/>
    <property type="project" value="InterPro"/>
</dbReference>
<dbReference type="InterPro" id="IPR005312">
    <property type="entry name" value="DUF1759"/>
</dbReference>
<evidence type="ECO:0000313" key="1">
    <source>
        <dbReference type="EMBL" id="CAG6677437.1"/>
    </source>
</evidence>
<dbReference type="Pfam" id="PF03564">
    <property type="entry name" value="DUF1759"/>
    <property type="match status" value="1"/>
</dbReference>
<dbReference type="EMBL" id="HBUF01242555">
    <property type="protein sequence ID" value="CAG6677437.1"/>
    <property type="molecule type" value="Transcribed_RNA"/>
</dbReference>